<name>U2E0D5_9MOLU</name>
<dbReference type="Pfam" id="PF03966">
    <property type="entry name" value="Trm112p"/>
    <property type="match status" value="1"/>
</dbReference>
<accession>U2E0D5</accession>
<feature type="domain" description="HTH merR-type" evidence="3">
    <location>
        <begin position="1"/>
        <end position="67"/>
    </location>
</feature>
<dbReference type="GO" id="GO:0003700">
    <property type="term" value="F:DNA-binding transcription factor activity"/>
    <property type="evidence" value="ECO:0007669"/>
    <property type="project" value="InterPro"/>
</dbReference>
<sequence length="406" mass="47536">MKIGEFAKRNEISKDTIRHYIDLGLLFPLKNGSHYSFDEKSEQELNDIITFKSMGFTLQEIKNIFDFKRIDNLSHAQATDYYNQFFKTKYKEIENEIKTLHHTKKQLKEKIDELSNYKPKEYHKIGVDVSVLPKLSCPDCKRSLSLNSGNIINNQILEGELVCSSCKKVYTISDGILCGKNLVEYPSVKEDHIVDYIRETPSNYINHIYKGRVWFERNVDFKLFNDSTILELGVGFGYFLRIIYNDLPDSAIYFAVDHNIGMLRYLKKLLERVNVKKNIVFVCTDFLEIPLQDHTVDTIIDFAGSSNYAFNNKQFLLEEVKNLFKEDVSLIGSYLMFNKFKRDTQISPGHRHNFIKKQVREQIERLKFKVVSDISSDIQTEGGKYETYIQEGEEVFSYFMYGIRKT</sequence>
<comment type="caution">
    <text evidence="4">The sequence shown here is derived from an EMBL/GenBank/DDBJ whole genome shotgun (WGS) entry which is preliminary data.</text>
</comment>
<evidence type="ECO:0000313" key="4">
    <source>
        <dbReference type="EMBL" id="ERJ13887.1"/>
    </source>
</evidence>
<feature type="coiled-coil region" evidence="2">
    <location>
        <begin position="90"/>
        <end position="117"/>
    </location>
</feature>
<dbReference type="Proteomes" id="UP000005707">
    <property type="component" value="Unassembled WGS sequence"/>
</dbReference>
<dbReference type="EC" id="2.7.1.69" evidence="4"/>
<dbReference type="CDD" id="cd02440">
    <property type="entry name" value="AdoMet_MTases"/>
    <property type="match status" value="1"/>
</dbReference>
<dbReference type="SUPFAM" id="SSF53335">
    <property type="entry name" value="S-adenosyl-L-methionine-dependent methyltransferases"/>
    <property type="match status" value="1"/>
</dbReference>
<dbReference type="Gene3D" id="1.10.1660.10">
    <property type="match status" value="1"/>
</dbReference>
<dbReference type="InterPro" id="IPR005651">
    <property type="entry name" value="Trm112-like"/>
</dbReference>
<dbReference type="STRING" id="1033810.HLPCO_000553"/>
<dbReference type="InterPro" id="IPR000551">
    <property type="entry name" value="MerR-type_HTH_dom"/>
</dbReference>
<keyword evidence="2" id="KW-0175">Coiled coil</keyword>
<dbReference type="PROSITE" id="PS50937">
    <property type="entry name" value="HTH_MERR_2"/>
    <property type="match status" value="1"/>
</dbReference>
<dbReference type="Gene3D" id="2.20.25.10">
    <property type="match status" value="1"/>
</dbReference>
<keyword evidence="1" id="KW-0238">DNA-binding</keyword>
<dbReference type="GO" id="GO:0003677">
    <property type="term" value="F:DNA binding"/>
    <property type="evidence" value="ECO:0007669"/>
    <property type="project" value="UniProtKB-KW"/>
</dbReference>
<dbReference type="eggNOG" id="COG0789">
    <property type="taxonomic scope" value="Bacteria"/>
</dbReference>
<gene>
    <name evidence="4" type="ORF">HLPCO_000553</name>
</gene>
<dbReference type="InterPro" id="IPR009061">
    <property type="entry name" value="DNA-bd_dom_put_sf"/>
</dbReference>
<dbReference type="SUPFAM" id="SSF46955">
    <property type="entry name" value="Putative DNA-binding domain"/>
    <property type="match status" value="1"/>
</dbReference>
<dbReference type="AlphaFoldDB" id="U2E0D5"/>
<reference evidence="4 5" key="1">
    <citation type="journal article" date="2011" name="J. Bacteriol.">
        <title>Genome sequence of Haloplasma contractile, an unusual contractile bacterium from a deep-sea anoxic brine lake.</title>
        <authorList>
            <person name="Antunes A."/>
            <person name="Alam I."/>
            <person name="El Dorry H."/>
            <person name="Siam R."/>
            <person name="Robertson A."/>
            <person name="Bajic V.B."/>
            <person name="Stingl U."/>
        </authorList>
    </citation>
    <scope>NUCLEOTIDE SEQUENCE [LARGE SCALE GENOMIC DNA]</scope>
    <source>
        <strain evidence="4 5">SSD-17B</strain>
    </source>
</reference>
<evidence type="ECO:0000256" key="2">
    <source>
        <dbReference type="SAM" id="Coils"/>
    </source>
</evidence>
<organism evidence="4 5">
    <name type="scientific">Haloplasma contractile SSD-17B</name>
    <dbReference type="NCBI Taxonomy" id="1033810"/>
    <lineage>
        <taxon>Bacteria</taxon>
        <taxon>Bacillati</taxon>
        <taxon>Mycoplasmatota</taxon>
        <taxon>Mollicutes</taxon>
        <taxon>Haloplasmatales</taxon>
        <taxon>Haloplasmataceae</taxon>
        <taxon>Haloplasma</taxon>
    </lineage>
</organism>
<dbReference type="InterPro" id="IPR025714">
    <property type="entry name" value="Methyltranfer_dom"/>
</dbReference>
<dbReference type="PANTHER" id="PTHR30204">
    <property type="entry name" value="REDOX-CYCLING DRUG-SENSING TRANSCRIPTIONAL ACTIVATOR SOXR"/>
    <property type="match status" value="1"/>
</dbReference>
<dbReference type="Pfam" id="PF13847">
    <property type="entry name" value="Methyltransf_31"/>
    <property type="match status" value="1"/>
</dbReference>
<evidence type="ECO:0000259" key="3">
    <source>
        <dbReference type="PROSITE" id="PS50937"/>
    </source>
</evidence>
<keyword evidence="4" id="KW-0808">Transferase</keyword>
<proteinExistence type="predicted"/>
<reference evidence="4 5" key="2">
    <citation type="journal article" date="2013" name="PLoS ONE">
        <title>INDIGO - INtegrated Data Warehouse of MIcrobial GenOmes with Examples from the Red Sea Extremophiles.</title>
        <authorList>
            <person name="Alam I."/>
            <person name="Antunes A."/>
            <person name="Kamau A.A."/>
            <person name="Ba Alawi W."/>
            <person name="Kalkatawi M."/>
            <person name="Stingl U."/>
            <person name="Bajic V.B."/>
        </authorList>
    </citation>
    <scope>NUCLEOTIDE SEQUENCE [LARGE SCALE GENOMIC DNA]</scope>
    <source>
        <strain evidence="4 5">SSD-17B</strain>
    </source>
</reference>
<evidence type="ECO:0000313" key="5">
    <source>
        <dbReference type="Proteomes" id="UP000005707"/>
    </source>
</evidence>
<protein>
    <submittedName>
        <fullName evidence="4">PTS system fructose-specific IIA component protein</fullName>
        <ecNumber evidence="4">2.7.1.69</ecNumber>
    </submittedName>
</protein>
<dbReference type="InterPro" id="IPR029063">
    <property type="entry name" value="SAM-dependent_MTases_sf"/>
</dbReference>
<dbReference type="SMART" id="SM00422">
    <property type="entry name" value="HTH_MERR"/>
    <property type="match status" value="1"/>
</dbReference>
<evidence type="ECO:0000256" key="1">
    <source>
        <dbReference type="ARBA" id="ARBA00023125"/>
    </source>
</evidence>
<dbReference type="Gene3D" id="3.40.50.150">
    <property type="entry name" value="Vaccinia Virus protein VP39"/>
    <property type="match status" value="1"/>
</dbReference>
<dbReference type="Pfam" id="PF13411">
    <property type="entry name" value="MerR_1"/>
    <property type="match status" value="1"/>
</dbReference>
<dbReference type="SUPFAM" id="SSF158997">
    <property type="entry name" value="Trm112p-like"/>
    <property type="match status" value="1"/>
</dbReference>
<dbReference type="GO" id="GO:0016740">
    <property type="term" value="F:transferase activity"/>
    <property type="evidence" value="ECO:0007669"/>
    <property type="project" value="UniProtKB-KW"/>
</dbReference>
<dbReference type="RefSeq" id="WP_008826006.1">
    <property type="nucleotide sequence ID" value="NZ_AFNU02000001.1"/>
</dbReference>
<keyword evidence="5" id="KW-1185">Reference proteome</keyword>
<dbReference type="InParanoid" id="U2E0D5"/>
<dbReference type="OrthoDB" id="9773308at2"/>
<dbReference type="EMBL" id="AFNU02000001">
    <property type="protein sequence ID" value="ERJ13887.1"/>
    <property type="molecule type" value="Genomic_DNA"/>
</dbReference>
<dbReference type="PANTHER" id="PTHR30204:SF96">
    <property type="entry name" value="CHROMOSOME-ANCHORING PROTEIN RACA"/>
    <property type="match status" value="1"/>
</dbReference>
<dbReference type="InterPro" id="IPR047057">
    <property type="entry name" value="MerR_fam"/>
</dbReference>